<protein>
    <submittedName>
        <fullName evidence="1">Uncharacterized protein</fullName>
    </submittedName>
</protein>
<evidence type="ECO:0000313" key="5">
    <source>
        <dbReference type="Proteomes" id="UP000509327"/>
    </source>
</evidence>
<dbReference type="Proteomes" id="UP000509327">
    <property type="component" value="Chromosome"/>
</dbReference>
<dbReference type="RefSeq" id="WP_110893664.1">
    <property type="nucleotide sequence ID" value="NZ_CP054614.1"/>
</dbReference>
<evidence type="ECO:0000313" key="2">
    <source>
        <dbReference type="EMBL" id="QKS59345.1"/>
    </source>
</evidence>
<dbReference type="EMBL" id="CP054614">
    <property type="protein sequence ID" value="QKS59345.1"/>
    <property type="molecule type" value="Genomic_DNA"/>
</dbReference>
<evidence type="ECO:0000313" key="4">
    <source>
        <dbReference type="Proteomes" id="UP000247790"/>
    </source>
</evidence>
<proteinExistence type="predicted"/>
<evidence type="ECO:0000313" key="3">
    <source>
        <dbReference type="EMBL" id="QKS59401.1"/>
    </source>
</evidence>
<reference evidence="1 4" key="1">
    <citation type="submission" date="2018-06" db="EMBL/GenBank/DDBJ databases">
        <title>Genomic Encyclopedia of Type Strains, Phase III (KMG-III): the genomes of soil and plant-associated and newly described type strains.</title>
        <authorList>
            <person name="Whitman W."/>
        </authorList>
    </citation>
    <scope>NUCLEOTIDE SEQUENCE [LARGE SCALE GENOMIC DNA]</scope>
    <source>
        <strain evidence="1 4">CECT 7022</strain>
    </source>
</reference>
<name>A0A2V4VY97_PAEBA</name>
<organism evidence="1 4">
    <name type="scientific">Paenibacillus barcinonensis</name>
    <dbReference type="NCBI Taxonomy" id="198119"/>
    <lineage>
        <taxon>Bacteria</taxon>
        <taxon>Bacillati</taxon>
        <taxon>Bacillota</taxon>
        <taxon>Bacilli</taxon>
        <taxon>Bacillales</taxon>
        <taxon>Paenibacillaceae</taxon>
        <taxon>Paenibacillus</taxon>
    </lineage>
</organism>
<sequence>MANFAQKQFTSKAGNDYTFQFPGVRQVTKITDRIKNKFGGASDEKLSEEMLSHVVVEPKQKMDDFKGPSGYKELGEVVGAAYAFITGNDEKDESEEDSKDAE</sequence>
<dbReference type="AlphaFoldDB" id="A0A2V4VY97"/>
<dbReference type="EMBL" id="QJSW01000001">
    <property type="protein sequence ID" value="PYE52494.1"/>
    <property type="molecule type" value="Genomic_DNA"/>
</dbReference>
<dbReference type="OrthoDB" id="2627254at2"/>
<dbReference type="EMBL" id="CP054614">
    <property type="protein sequence ID" value="QKS59401.1"/>
    <property type="molecule type" value="Genomic_DNA"/>
</dbReference>
<evidence type="ECO:0000313" key="1">
    <source>
        <dbReference type="EMBL" id="PYE52494.1"/>
    </source>
</evidence>
<accession>A0A2V4VY97</accession>
<reference evidence="2 5" key="2">
    <citation type="submission" date="2020-06" db="EMBL/GenBank/DDBJ databases">
        <title>Complete genome of Paenibacillus barcinonensis KACC11450.</title>
        <authorList>
            <person name="Kim M."/>
            <person name="Park Y.-J."/>
            <person name="Shin J.-H."/>
        </authorList>
    </citation>
    <scope>NUCLEOTIDE SEQUENCE [LARGE SCALE GENOMIC DNA]</scope>
    <source>
        <strain evidence="2 5">KACC11450</strain>
    </source>
</reference>
<gene>
    <name evidence="1" type="ORF">DFQ00_101432</name>
    <name evidence="2" type="ORF">HUB98_26170</name>
    <name evidence="3" type="ORF">HUB98_26490</name>
</gene>
<keyword evidence="5" id="KW-1185">Reference proteome</keyword>
<dbReference type="Proteomes" id="UP000247790">
    <property type="component" value="Unassembled WGS sequence"/>
</dbReference>